<dbReference type="GO" id="GO:0016491">
    <property type="term" value="F:oxidoreductase activity"/>
    <property type="evidence" value="ECO:0007669"/>
    <property type="project" value="InterPro"/>
</dbReference>
<dbReference type="EMBL" id="CP009111">
    <property type="protein sequence ID" value="ANS28672.1"/>
    <property type="molecule type" value="Genomic_DNA"/>
</dbReference>
<reference evidence="1 2" key="1">
    <citation type="submission" date="2014-07" db="EMBL/GenBank/DDBJ databases">
        <authorList>
            <person name="Zhang J.E."/>
            <person name="Yang H."/>
            <person name="Guo J."/>
            <person name="Deng Z."/>
            <person name="Luo H."/>
            <person name="Luo M."/>
            <person name="Zhao B."/>
        </authorList>
    </citation>
    <scope>NUCLEOTIDE SEQUENCE [LARGE SCALE GENOMIC DNA]</scope>
    <source>
        <strain evidence="1 2">1CP</strain>
    </source>
</reference>
<evidence type="ECO:0008006" key="3">
    <source>
        <dbReference type="Google" id="ProtNLM"/>
    </source>
</evidence>
<name>A0A1B1K7R6_RHOOP</name>
<dbReference type="NCBIfam" id="TIGR00026">
    <property type="entry name" value="hi_GC_TIGR00026"/>
    <property type="match status" value="1"/>
</dbReference>
<proteinExistence type="predicted"/>
<gene>
    <name evidence="1" type="ORF">R1CP_19950</name>
</gene>
<organism evidence="1 2">
    <name type="scientific">Rhodococcus opacus</name>
    <name type="common">Nocardia opaca</name>
    <dbReference type="NCBI Taxonomy" id="37919"/>
    <lineage>
        <taxon>Bacteria</taxon>
        <taxon>Bacillati</taxon>
        <taxon>Actinomycetota</taxon>
        <taxon>Actinomycetes</taxon>
        <taxon>Mycobacteriales</taxon>
        <taxon>Nocardiaceae</taxon>
        <taxon>Rhodococcus</taxon>
    </lineage>
</organism>
<protein>
    <recommendedName>
        <fullName evidence="3">Nitroreductase family deazaflavin-dependent oxidoreductase</fullName>
    </recommendedName>
</protein>
<dbReference type="Gene3D" id="2.30.110.10">
    <property type="entry name" value="Electron Transport, Fmn-binding Protein, Chain A"/>
    <property type="match status" value="1"/>
</dbReference>
<dbReference type="AlphaFoldDB" id="A0A1B1K7R6"/>
<dbReference type="Pfam" id="PF04075">
    <property type="entry name" value="F420H2_quin_red"/>
    <property type="match status" value="1"/>
</dbReference>
<dbReference type="PATRIC" id="fig|37919.13.peg.4178"/>
<sequence>MSKTLTVPHAISRTIAEGGARLLRSRRLMRAPIWLYRAHLGFVFGSRMLMLEHIGRTTGARRYVVLEVFDHPAPDTYVVVSGFGARAQWFRNVQAHPDVRVYLGGHAPAHATARRLTPTEADTALAAYTRRHPRAWDTFKPVIENTLGAAIGDQDTELPMIGLRLASVPR</sequence>
<accession>A0A1B1K7R6</accession>
<dbReference type="InterPro" id="IPR004378">
    <property type="entry name" value="F420H2_quin_Rdtase"/>
</dbReference>
<dbReference type="RefSeq" id="WP_065491354.1">
    <property type="nucleotide sequence ID" value="NZ_CP009111.1"/>
</dbReference>
<dbReference type="InterPro" id="IPR012349">
    <property type="entry name" value="Split_barrel_FMN-bd"/>
</dbReference>
<evidence type="ECO:0000313" key="1">
    <source>
        <dbReference type="EMBL" id="ANS28672.1"/>
    </source>
</evidence>
<evidence type="ECO:0000313" key="2">
    <source>
        <dbReference type="Proteomes" id="UP000186108"/>
    </source>
</evidence>
<dbReference type="Proteomes" id="UP000186108">
    <property type="component" value="Chromosome"/>
</dbReference>